<gene>
    <name evidence="1" type="ORF">BO95DRAFT_397532</name>
</gene>
<evidence type="ECO:0000313" key="1">
    <source>
        <dbReference type="EMBL" id="RAH41735.1"/>
    </source>
</evidence>
<organism evidence="1 2">
    <name type="scientific">Aspergillus brunneoviolaceus CBS 621.78</name>
    <dbReference type="NCBI Taxonomy" id="1450534"/>
    <lineage>
        <taxon>Eukaryota</taxon>
        <taxon>Fungi</taxon>
        <taxon>Dikarya</taxon>
        <taxon>Ascomycota</taxon>
        <taxon>Pezizomycotina</taxon>
        <taxon>Eurotiomycetes</taxon>
        <taxon>Eurotiomycetidae</taxon>
        <taxon>Eurotiales</taxon>
        <taxon>Aspergillaceae</taxon>
        <taxon>Aspergillus</taxon>
        <taxon>Aspergillus subgen. Circumdati</taxon>
    </lineage>
</organism>
<sequence length="384" mass="42289">METDEPHLSPLRRFTSAVRWSWYAISLSWGGIAVLLHQTPHQFTGLITIGTIVFIANLVIYALITGSFIFEALSPSPRPGKAAAAASGPPDFRTRWLHIQQLTDLYFIPISLLAFAAILFGVSYYGTPHCGRWLILTLHALFWVYTAVSLVLCVVLSWVIPHTHTTPEKHYPIVQILPFFPPMLSGTMAGILAPHQPANLARPMLVGGTTMQGLGILMFFVVLAQTAHTLTRSGLPEGKFRPEMFIAVGPPCFTIIAWYGMASAALEKLPDYYLSKASSVHTADVLYILAVAAGVSLWVLAFVQFWLAVLSMVDAMVRGLIAYELNWWCMVFPLTGFVLCTCNLGQALNSPAILWVGSAMTIGQVALWLVICGCQIVVWVRRGW</sequence>
<reference evidence="1" key="1">
    <citation type="submission" date="2018-02" db="EMBL/GenBank/DDBJ databases">
        <title>The genomes of Aspergillus section Nigri reveals drivers in fungal speciation.</title>
        <authorList>
            <consortium name="DOE Joint Genome Institute"/>
            <person name="Vesth T.C."/>
            <person name="Nybo J."/>
            <person name="Theobald S."/>
            <person name="Brandl J."/>
            <person name="Frisvad J.C."/>
            <person name="Nielsen K.F."/>
            <person name="Lyhne E.K."/>
            <person name="Kogle M.E."/>
            <person name="Kuo A."/>
            <person name="Riley R."/>
            <person name="Clum A."/>
            <person name="Nolan M."/>
            <person name="Lipzen A."/>
            <person name="Salamov A."/>
            <person name="Henrissat B."/>
            <person name="Wiebenga A."/>
            <person name="De vries R.P."/>
            <person name="Grigoriev I.V."/>
            <person name="Mortensen U.H."/>
            <person name="Andersen M.R."/>
            <person name="Baker S.E."/>
        </authorList>
    </citation>
    <scope>NUCLEOTIDE SEQUENCE</scope>
    <source>
        <strain evidence="1">CBS 621.78</strain>
    </source>
</reference>
<proteinExistence type="predicted"/>
<dbReference type="Proteomes" id="UP000249057">
    <property type="component" value="Unassembled WGS sequence"/>
</dbReference>
<name>A0ACD1FXJ5_9EURO</name>
<protein>
    <submittedName>
        <fullName evidence="1">C4-dicarboxylate transporter/malic acid transport protein</fullName>
    </submittedName>
</protein>
<evidence type="ECO:0000313" key="2">
    <source>
        <dbReference type="Proteomes" id="UP000249057"/>
    </source>
</evidence>
<dbReference type="EMBL" id="KZ825383">
    <property type="protein sequence ID" value="RAH41735.1"/>
    <property type="molecule type" value="Genomic_DNA"/>
</dbReference>
<accession>A0ACD1FXJ5</accession>
<keyword evidence="2" id="KW-1185">Reference proteome</keyword>